<evidence type="ECO:0000313" key="2">
    <source>
        <dbReference type="EMBL" id="ABU82756.1"/>
    </source>
</evidence>
<sequence length="132" mass="14447">MEMTMPRATVSLTLLFVIICTVDAMNYLAFPRMGRSGYLAFPRMGRSQAKAGTAEAIDTECCGIGLKSEFAVSDDGKEELHNICTASVSVCCEGLRELADEKPNGVVYSMCVPDVSKMYPSSYNKLKRLLTK</sequence>
<dbReference type="AlphaFoldDB" id="I1SKH9"/>
<feature type="chain" id="PRO_5003652694" evidence="1">
    <location>
        <begin position="25"/>
        <end position="132"/>
    </location>
</feature>
<evidence type="ECO:0000256" key="1">
    <source>
        <dbReference type="SAM" id="SignalP"/>
    </source>
</evidence>
<protein>
    <submittedName>
        <fullName evidence="2">Small cardiac-like peptide</fullName>
    </submittedName>
</protein>
<feature type="signal peptide" evidence="1">
    <location>
        <begin position="1"/>
        <end position="24"/>
    </location>
</feature>
<name>I1SKH9_9GAST</name>
<proteinExistence type="evidence at transcript level"/>
<reference evidence="2" key="1">
    <citation type="submission" date="2007-07" db="EMBL/GenBank/DDBJ databases">
        <title>Identification and cloning of neuropeptides and putative secretory products from Tritonia diomedea.</title>
        <authorList>
            <person name="Kohn A.B."/>
            <person name="Moroz L.L."/>
        </authorList>
    </citation>
    <scope>NUCLEOTIDE SEQUENCE</scope>
</reference>
<dbReference type="EMBL" id="EU017517">
    <property type="protein sequence ID" value="ABU82756.1"/>
    <property type="molecule type" value="mRNA"/>
</dbReference>
<organism evidence="2">
    <name type="scientific">Tritonia tetraquetra</name>
    <dbReference type="NCBI Taxonomy" id="2780533"/>
    <lineage>
        <taxon>Eukaryota</taxon>
        <taxon>Metazoa</taxon>
        <taxon>Spiralia</taxon>
        <taxon>Lophotrochozoa</taxon>
        <taxon>Mollusca</taxon>
        <taxon>Gastropoda</taxon>
        <taxon>Heterobranchia</taxon>
        <taxon>Euthyneura</taxon>
        <taxon>Nudipleura</taxon>
        <taxon>Nudibranchia</taxon>
        <taxon>Cladobranchia</taxon>
        <taxon>Dendronotoidea</taxon>
        <taxon>Tritoniidae</taxon>
        <taxon>Tritonia</taxon>
    </lineage>
</organism>
<accession>I1SKH9</accession>
<keyword evidence="1" id="KW-0732">Signal</keyword>